<dbReference type="AlphaFoldDB" id="A0AAW5RF29"/>
<dbReference type="InterPro" id="IPR042092">
    <property type="entry name" value="PsdUridine_s_RsuA/RluB/E/F_cat"/>
</dbReference>
<dbReference type="PROSITE" id="PS01149">
    <property type="entry name" value="PSI_RSU"/>
    <property type="match status" value="1"/>
</dbReference>
<name>A0AAW5RF29_AERME</name>
<dbReference type="InterPro" id="IPR050343">
    <property type="entry name" value="RsuA_PseudoU_synthase"/>
</dbReference>
<keyword evidence="5" id="KW-0694">RNA-binding</keyword>
<dbReference type="SMART" id="SM00363">
    <property type="entry name" value="S4"/>
    <property type="match status" value="1"/>
</dbReference>
<gene>
    <name evidence="9" type="primary">rluF</name>
    <name evidence="10" type="ORF">E4188_15535</name>
    <name evidence="9" type="ORF">LZT28_01205</name>
</gene>
<dbReference type="NCBIfam" id="NF007784">
    <property type="entry name" value="PRK10475.1"/>
    <property type="match status" value="1"/>
</dbReference>
<dbReference type="RefSeq" id="WP_171269572.1">
    <property type="nucleotide sequence ID" value="NZ_CP038445.1"/>
</dbReference>
<reference evidence="9" key="2">
    <citation type="submission" date="2022-01" db="EMBL/GenBank/DDBJ databases">
        <title>Comparison of Fish pathogen Aeromonas spp.</title>
        <authorList>
            <person name="Dubey S."/>
            <person name="Sorum H."/>
            <person name="Munangandu H.M."/>
        </authorList>
    </citation>
    <scope>NUCLEOTIDE SEQUENCE</scope>
    <source>
        <strain evidence="9">SD/21-15</strain>
    </source>
</reference>
<feature type="domain" description="RNA-binding S4" evidence="8">
    <location>
        <begin position="7"/>
        <end position="63"/>
    </location>
</feature>
<feature type="region of interest" description="Disordered" evidence="7">
    <location>
        <begin position="241"/>
        <end position="337"/>
    </location>
</feature>
<dbReference type="InterPro" id="IPR020094">
    <property type="entry name" value="TruA/RsuA/RluB/E/F_N"/>
</dbReference>
<dbReference type="InterPro" id="IPR002942">
    <property type="entry name" value="S4_RNA-bd"/>
</dbReference>
<dbReference type="CDD" id="cd02554">
    <property type="entry name" value="PseudoU_synth_RluF"/>
    <property type="match status" value="1"/>
</dbReference>
<dbReference type="Proteomes" id="UP000502657">
    <property type="component" value="Chromosome"/>
</dbReference>
<comment type="catalytic activity">
    <reaction evidence="4">
        <text>uridine(2604) in 23S rRNA = pseudouridine(2604) in 23S rRNA</text>
        <dbReference type="Rhea" id="RHEA:38875"/>
        <dbReference type="Rhea" id="RHEA-COMP:10093"/>
        <dbReference type="Rhea" id="RHEA-COMP:10094"/>
        <dbReference type="ChEBI" id="CHEBI:65314"/>
        <dbReference type="ChEBI" id="CHEBI:65315"/>
        <dbReference type="EC" id="5.4.99.21"/>
    </reaction>
</comment>
<keyword evidence="2 6" id="KW-0413">Isomerase</keyword>
<dbReference type="FunFam" id="3.10.290.10:FF:000003">
    <property type="entry name" value="Pseudouridine synthase"/>
    <property type="match status" value="1"/>
</dbReference>
<evidence type="ECO:0000256" key="7">
    <source>
        <dbReference type="SAM" id="MobiDB-lite"/>
    </source>
</evidence>
<dbReference type="EC" id="5.4.99.-" evidence="6"/>
<evidence type="ECO:0000313" key="9">
    <source>
        <dbReference type="EMBL" id="MCV3286878.1"/>
    </source>
</evidence>
<dbReference type="EMBL" id="CP038448">
    <property type="protein sequence ID" value="QJT39773.1"/>
    <property type="molecule type" value="Genomic_DNA"/>
</dbReference>
<dbReference type="SUPFAM" id="SSF55120">
    <property type="entry name" value="Pseudouridine synthase"/>
    <property type="match status" value="1"/>
</dbReference>
<feature type="compositionally biased region" description="Low complexity" evidence="7">
    <location>
        <begin position="301"/>
        <end position="325"/>
    </location>
</feature>
<evidence type="ECO:0000256" key="6">
    <source>
        <dbReference type="RuleBase" id="RU003887"/>
    </source>
</evidence>
<dbReference type="GO" id="GO:0003723">
    <property type="term" value="F:RNA binding"/>
    <property type="evidence" value="ECO:0007669"/>
    <property type="project" value="UniProtKB-KW"/>
</dbReference>
<evidence type="ECO:0000256" key="5">
    <source>
        <dbReference type="PROSITE-ProRule" id="PRU00182"/>
    </source>
</evidence>
<organism evidence="9 12">
    <name type="scientific">Aeromonas media</name>
    <dbReference type="NCBI Taxonomy" id="651"/>
    <lineage>
        <taxon>Bacteria</taxon>
        <taxon>Pseudomonadati</taxon>
        <taxon>Pseudomonadota</taxon>
        <taxon>Gammaproteobacteria</taxon>
        <taxon>Aeromonadales</taxon>
        <taxon>Aeromonadaceae</taxon>
        <taxon>Aeromonas</taxon>
    </lineage>
</organism>
<proteinExistence type="inferred from homology"/>
<dbReference type="PROSITE" id="PS50889">
    <property type="entry name" value="S4"/>
    <property type="match status" value="1"/>
</dbReference>
<evidence type="ECO:0000259" key="8">
    <source>
        <dbReference type="SMART" id="SM00363"/>
    </source>
</evidence>
<evidence type="ECO:0000256" key="4">
    <source>
        <dbReference type="ARBA" id="ARBA00036535"/>
    </source>
</evidence>
<dbReference type="Gene3D" id="3.30.70.580">
    <property type="entry name" value="Pseudouridine synthase I, catalytic domain, N-terminal subdomain"/>
    <property type="match status" value="1"/>
</dbReference>
<dbReference type="Pfam" id="PF01479">
    <property type="entry name" value="S4"/>
    <property type="match status" value="1"/>
</dbReference>
<dbReference type="PANTHER" id="PTHR47683:SF2">
    <property type="entry name" value="RNA-BINDING S4 DOMAIN-CONTAINING PROTEIN"/>
    <property type="match status" value="1"/>
</dbReference>
<dbReference type="SUPFAM" id="SSF55174">
    <property type="entry name" value="Alpha-L RNA-binding motif"/>
    <property type="match status" value="1"/>
</dbReference>
<evidence type="ECO:0000313" key="11">
    <source>
        <dbReference type="Proteomes" id="UP000502657"/>
    </source>
</evidence>
<sequence length="337" mass="36639">MLADESMRLNKYISESGICSRREADRFIEQGHVYINGKRAGIGDQVFAGDLVKVNGQVIEAREADSLVFIVLNKPVGIVSTTEAGEKDNIVDFVNHSTRIFPIGRLDKDSQGLIFLTNHGDLVNKILRAGNDHEKEYLVTVDKPVTDEFIRGMGAGVPILGAVTKKCKVKREAPFVFRITLVQGLNRQIRRMCEHFGFEVTKLERIRIMNVSLKGLPVGEWRDLTDDELIELFKLIEDSSSEVKPAKGEKPKTPAAQTTKPAQGKKARRDDDHEIGGRPNVPGPEAFEKKSPAGKGGVGKGVAAKGAAGKGAPAKGGKPATAGKPRTNQGGRQKKGR</sequence>
<evidence type="ECO:0000313" key="10">
    <source>
        <dbReference type="EMBL" id="QJT39773.1"/>
    </source>
</evidence>
<evidence type="ECO:0000256" key="3">
    <source>
        <dbReference type="ARBA" id="ARBA00036390"/>
    </source>
</evidence>
<dbReference type="Gene3D" id="3.10.290.10">
    <property type="entry name" value="RNA-binding S4 domain"/>
    <property type="match status" value="1"/>
</dbReference>
<comment type="catalytic activity">
    <reaction evidence="3">
        <text>uridine(35) in tRNA(Tyr) = pseudouridine(35) in tRNA(Tyr)</text>
        <dbReference type="Rhea" id="RHEA:60556"/>
        <dbReference type="Rhea" id="RHEA-COMP:15607"/>
        <dbReference type="Rhea" id="RHEA-COMP:15608"/>
        <dbReference type="ChEBI" id="CHEBI:65314"/>
        <dbReference type="ChEBI" id="CHEBI:65315"/>
    </reaction>
</comment>
<reference evidence="10 11" key="1">
    <citation type="submission" date="2019-03" db="EMBL/GenBank/DDBJ databases">
        <title>Novel transposon Tn6433 accelerates the dissemination of tet(E) in Aeromonas from aerobic biofilm under oxytetracycline stress.</title>
        <authorList>
            <person name="Shi Y."/>
            <person name="Tian Z."/>
            <person name="Zhang Y."/>
            <person name="Zhang H."/>
            <person name="Yang M."/>
        </authorList>
    </citation>
    <scope>NUCLEOTIDE SEQUENCE [LARGE SCALE GENOMIC DNA]</scope>
    <source>
        <strain evidence="10 11">R50-22</strain>
    </source>
</reference>
<dbReference type="InterPro" id="IPR006145">
    <property type="entry name" value="PsdUridine_synth_RsuA/RluA"/>
</dbReference>
<dbReference type="GO" id="GO:0160138">
    <property type="term" value="F:23S rRNA pseudouridine(2604) synthase activity"/>
    <property type="evidence" value="ECO:0007669"/>
    <property type="project" value="UniProtKB-EC"/>
</dbReference>
<dbReference type="FunFam" id="3.30.70.1560:FF:000002">
    <property type="entry name" value="Pseudouridine synthase"/>
    <property type="match status" value="1"/>
</dbReference>
<protein>
    <recommendedName>
        <fullName evidence="6">Pseudouridine synthase</fullName>
        <ecNumber evidence="6">5.4.99.-</ecNumber>
    </recommendedName>
</protein>
<dbReference type="Proteomes" id="UP001208651">
    <property type="component" value="Unassembled WGS sequence"/>
</dbReference>
<dbReference type="GO" id="GO:0000455">
    <property type="term" value="P:enzyme-directed rRNA pseudouridine synthesis"/>
    <property type="evidence" value="ECO:0007669"/>
    <property type="project" value="UniProtKB-ARBA"/>
</dbReference>
<dbReference type="Pfam" id="PF00849">
    <property type="entry name" value="PseudoU_synth_2"/>
    <property type="match status" value="1"/>
</dbReference>
<dbReference type="PANTHER" id="PTHR47683">
    <property type="entry name" value="PSEUDOURIDINE SYNTHASE FAMILY PROTEIN-RELATED"/>
    <property type="match status" value="1"/>
</dbReference>
<dbReference type="EMBL" id="JAJVCY010000001">
    <property type="protein sequence ID" value="MCV3286878.1"/>
    <property type="molecule type" value="Genomic_DNA"/>
</dbReference>
<dbReference type="InterPro" id="IPR020103">
    <property type="entry name" value="PsdUridine_synth_cat_dom_sf"/>
</dbReference>
<dbReference type="NCBIfam" id="TIGR00093">
    <property type="entry name" value="pseudouridine synthase"/>
    <property type="match status" value="1"/>
</dbReference>
<dbReference type="CDD" id="cd00165">
    <property type="entry name" value="S4"/>
    <property type="match status" value="1"/>
</dbReference>
<evidence type="ECO:0000256" key="1">
    <source>
        <dbReference type="ARBA" id="ARBA00008348"/>
    </source>
</evidence>
<dbReference type="InterPro" id="IPR036986">
    <property type="entry name" value="S4_RNA-bd_sf"/>
</dbReference>
<evidence type="ECO:0000256" key="2">
    <source>
        <dbReference type="ARBA" id="ARBA00023235"/>
    </source>
</evidence>
<dbReference type="InterPro" id="IPR000748">
    <property type="entry name" value="PsdUridine_synth_RsuA/RluB/E/F"/>
</dbReference>
<accession>A0AAW5RF29</accession>
<comment type="similarity">
    <text evidence="1 6">Belongs to the pseudouridine synthase RsuA family.</text>
</comment>
<evidence type="ECO:0000313" key="12">
    <source>
        <dbReference type="Proteomes" id="UP001208651"/>
    </source>
</evidence>
<keyword evidence="11" id="KW-1185">Reference proteome</keyword>
<dbReference type="InterPro" id="IPR018496">
    <property type="entry name" value="PsdUridine_synth_RsuA/RluB_CS"/>
</dbReference>
<dbReference type="Gene3D" id="3.30.70.1560">
    <property type="entry name" value="Alpha-L RNA-binding motif"/>
    <property type="match status" value="1"/>
</dbReference>